<name>A0ABQ2EEE0_9GAMM</name>
<dbReference type="SUPFAM" id="SSF53474">
    <property type="entry name" value="alpha/beta-Hydrolases"/>
    <property type="match status" value="1"/>
</dbReference>
<evidence type="ECO:0000313" key="3">
    <source>
        <dbReference type="Proteomes" id="UP000599009"/>
    </source>
</evidence>
<proteinExistence type="predicted"/>
<organism evidence="2 3">
    <name type="scientific">Luteimonas terricola</name>
    <dbReference type="NCBI Taxonomy" id="645597"/>
    <lineage>
        <taxon>Bacteria</taxon>
        <taxon>Pseudomonadati</taxon>
        <taxon>Pseudomonadota</taxon>
        <taxon>Gammaproteobacteria</taxon>
        <taxon>Lysobacterales</taxon>
        <taxon>Lysobacteraceae</taxon>
        <taxon>Luteimonas</taxon>
    </lineage>
</organism>
<feature type="domain" description="Serine aminopeptidase S33" evidence="1">
    <location>
        <begin position="44"/>
        <end position="177"/>
    </location>
</feature>
<protein>
    <recommendedName>
        <fullName evidence="1">Serine aminopeptidase S33 domain-containing protein</fullName>
    </recommendedName>
</protein>
<dbReference type="Pfam" id="PF12146">
    <property type="entry name" value="Hydrolase_4"/>
    <property type="match status" value="1"/>
</dbReference>
<dbReference type="RefSeq" id="WP_132984667.1">
    <property type="nucleotide sequence ID" value="NZ_BMME01000001.1"/>
</dbReference>
<dbReference type="Proteomes" id="UP000599009">
    <property type="component" value="Unassembled WGS sequence"/>
</dbReference>
<accession>A0ABQ2EEE0</accession>
<gene>
    <name evidence="2" type="ORF">GCM10011394_17940</name>
</gene>
<dbReference type="PIRSF" id="PIRSF037442">
    <property type="entry name" value="UCP037442_abhydr"/>
    <property type="match status" value="1"/>
</dbReference>
<dbReference type="Gene3D" id="3.40.50.1820">
    <property type="entry name" value="alpha/beta hydrolase"/>
    <property type="match status" value="1"/>
</dbReference>
<dbReference type="InterPro" id="IPR022742">
    <property type="entry name" value="Hydrolase_4"/>
</dbReference>
<reference evidence="3" key="1">
    <citation type="journal article" date="2019" name="Int. J. Syst. Evol. Microbiol.">
        <title>The Global Catalogue of Microorganisms (GCM) 10K type strain sequencing project: providing services to taxonomists for standard genome sequencing and annotation.</title>
        <authorList>
            <consortium name="The Broad Institute Genomics Platform"/>
            <consortium name="The Broad Institute Genome Sequencing Center for Infectious Disease"/>
            <person name="Wu L."/>
            <person name="Ma J."/>
        </authorList>
    </citation>
    <scope>NUCLEOTIDE SEQUENCE [LARGE SCALE GENOMIC DNA]</scope>
    <source>
        <strain evidence="3">CGMCC 1.8985</strain>
    </source>
</reference>
<sequence length="289" mass="30975">MTAQGPARAGDAVDPLGTTIALETTDGHRFELLACIPDAPQRSLLWLPALGVAARHYLPFAQALAQRGVAVFLHEWRGHGSSSLRAGRHCDWGYRELLTRDVPASEAAVAAAAPGLPRVAGGHSLGGQLACCRLGLDPDAFDTLWLAGCGAPYWRAFPRRQRLWLPLAYRALPWLADRAGSLPGRRLGFGGNEARGVMRDWAGTATSGRYAAVGLGDLEAAMAAAPVQVRAVLLERDWLAPASSLRYLLSKLPKARAEVTTLDAGTLGAPADHFQWMKSPEAVADWFSR</sequence>
<dbReference type="EMBL" id="BMME01000001">
    <property type="protein sequence ID" value="GGK08900.1"/>
    <property type="molecule type" value="Genomic_DNA"/>
</dbReference>
<comment type="caution">
    <text evidence="2">The sequence shown here is derived from an EMBL/GenBank/DDBJ whole genome shotgun (WGS) entry which is preliminary data.</text>
</comment>
<dbReference type="InterPro" id="IPR017208">
    <property type="entry name" value="UCP037442_abhydr"/>
</dbReference>
<dbReference type="InterPro" id="IPR029058">
    <property type="entry name" value="AB_hydrolase_fold"/>
</dbReference>
<evidence type="ECO:0000313" key="2">
    <source>
        <dbReference type="EMBL" id="GGK08900.1"/>
    </source>
</evidence>
<evidence type="ECO:0000259" key="1">
    <source>
        <dbReference type="Pfam" id="PF12146"/>
    </source>
</evidence>
<keyword evidence="3" id="KW-1185">Reference proteome</keyword>